<proteinExistence type="predicted"/>
<accession>A0A6P1W0W3</accession>
<keyword evidence="3" id="KW-1185">Reference proteome</keyword>
<feature type="transmembrane region" description="Helical" evidence="1">
    <location>
        <begin position="30"/>
        <end position="48"/>
    </location>
</feature>
<feature type="transmembrane region" description="Helical" evidence="1">
    <location>
        <begin position="374"/>
        <end position="392"/>
    </location>
</feature>
<keyword evidence="1" id="KW-0472">Membrane</keyword>
<sequence>MSHLSVPIVGLAVAVFVLIFLVLRTKVHPLIAMIMAACIAGLTGGMSVSETLDAITKGFGATLGTIGIIIGLGVMMGRILEVSGAAEQIAYSFIKWLGNRKEEWALAMTGYFVSIPIFADSAFVILFPIAKALSKKGNRSLLTLGVALAGGLVVTHTMVPPTPGPLGVAGLFNVDVGAMMLLGMLLAIPCTITFILYGQWLGKKYVDFSDEILTDETLKTIHDTYLSEKADRPLPTLTLSLLPIVVPILLIIIKAMITLLPPPATSELSVLQLLVEVIMFVGTPIIALCISTLLAVYTLVPYLDRHQSSARLEEGLQSAGIILMVTGAGGALGFVVRETGTGTQLAALIAKLPFSPIMIPFLVATVIRLIQGSGTVAMITSASITAPILMQVPGMNMLFAAQAAVIGSFFFSYFNDSLFWVVNRMMGITDVNQQIMTWSIPTSLTWAVGGILIALINLAFGSGGSLLDPLIPLAGLGIIFLVIRRQ</sequence>
<dbReference type="PANTHER" id="PTHR30354">
    <property type="entry name" value="GNT FAMILY GLUCONATE TRANSPORTER"/>
    <property type="match status" value="1"/>
</dbReference>
<feature type="transmembrane region" description="Helical" evidence="1">
    <location>
        <begin position="277"/>
        <end position="303"/>
    </location>
</feature>
<feature type="transmembrane region" description="Helical" evidence="1">
    <location>
        <begin position="398"/>
        <end position="422"/>
    </location>
</feature>
<feature type="transmembrane region" description="Helical" evidence="1">
    <location>
        <begin position="466"/>
        <end position="483"/>
    </location>
</feature>
<dbReference type="RefSeq" id="WP_162389440.1">
    <property type="nucleotide sequence ID" value="NZ_CP045997.1"/>
</dbReference>
<organism evidence="2 3">
    <name type="scientific">Spirosoma endbachense</name>
    <dbReference type="NCBI Taxonomy" id="2666025"/>
    <lineage>
        <taxon>Bacteria</taxon>
        <taxon>Pseudomonadati</taxon>
        <taxon>Bacteroidota</taxon>
        <taxon>Cytophagia</taxon>
        <taxon>Cytophagales</taxon>
        <taxon>Cytophagaceae</taxon>
        <taxon>Spirosoma</taxon>
    </lineage>
</organism>
<feature type="transmembrane region" description="Helical" evidence="1">
    <location>
        <begin position="54"/>
        <end position="72"/>
    </location>
</feature>
<dbReference type="EMBL" id="CP045997">
    <property type="protein sequence ID" value="QHV99033.1"/>
    <property type="molecule type" value="Genomic_DNA"/>
</dbReference>
<keyword evidence="1" id="KW-1133">Transmembrane helix</keyword>
<feature type="transmembrane region" description="Helical" evidence="1">
    <location>
        <begin position="141"/>
        <end position="159"/>
    </location>
</feature>
<feature type="transmembrane region" description="Helical" evidence="1">
    <location>
        <begin position="348"/>
        <end position="367"/>
    </location>
</feature>
<dbReference type="Pfam" id="PF02447">
    <property type="entry name" value="GntP_permease"/>
    <property type="match status" value="1"/>
</dbReference>
<dbReference type="Proteomes" id="UP000464577">
    <property type="component" value="Chromosome"/>
</dbReference>
<protein>
    <submittedName>
        <fullName evidence="2">GntP family permease</fullName>
    </submittedName>
</protein>
<feature type="transmembrane region" description="Helical" evidence="1">
    <location>
        <begin position="237"/>
        <end position="257"/>
    </location>
</feature>
<dbReference type="PANTHER" id="PTHR30354:SF11">
    <property type="entry name" value="PERMEASE"/>
    <property type="match status" value="1"/>
</dbReference>
<dbReference type="PIRSF" id="PIRSF002746">
    <property type="entry name" value="Gluconate_transporter"/>
    <property type="match status" value="1"/>
</dbReference>
<keyword evidence="1" id="KW-0812">Transmembrane</keyword>
<evidence type="ECO:0000313" key="3">
    <source>
        <dbReference type="Proteomes" id="UP000464577"/>
    </source>
</evidence>
<feature type="transmembrane region" description="Helical" evidence="1">
    <location>
        <begin position="104"/>
        <end position="129"/>
    </location>
</feature>
<dbReference type="AlphaFoldDB" id="A0A6P1W0W3"/>
<feature type="transmembrane region" description="Helical" evidence="1">
    <location>
        <begin position="6"/>
        <end position="23"/>
    </location>
</feature>
<dbReference type="GO" id="GO:0015128">
    <property type="term" value="F:gluconate transmembrane transporter activity"/>
    <property type="evidence" value="ECO:0007669"/>
    <property type="project" value="InterPro"/>
</dbReference>
<reference evidence="2 3" key="1">
    <citation type="submission" date="2019-11" db="EMBL/GenBank/DDBJ databases">
        <title>Spirosoma endbachense sp. nov., isolated from a natural salt meadow.</title>
        <authorList>
            <person name="Rojas J."/>
            <person name="Ambika Manirajan B."/>
            <person name="Ratering S."/>
            <person name="Suarez C."/>
            <person name="Geissler-Plaum R."/>
            <person name="Schnell S."/>
        </authorList>
    </citation>
    <scope>NUCLEOTIDE SEQUENCE [LARGE SCALE GENOMIC DNA]</scope>
    <source>
        <strain evidence="2 3">I-24</strain>
    </source>
</reference>
<gene>
    <name evidence="2" type="ORF">GJR95_30290</name>
</gene>
<evidence type="ECO:0000313" key="2">
    <source>
        <dbReference type="EMBL" id="QHV99033.1"/>
    </source>
</evidence>
<feature type="transmembrane region" description="Helical" evidence="1">
    <location>
        <begin position="179"/>
        <end position="197"/>
    </location>
</feature>
<evidence type="ECO:0000256" key="1">
    <source>
        <dbReference type="SAM" id="Phobius"/>
    </source>
</evidence>
<dbReference type="InterPro" id="IPR003474">
    <property type="entry name" value="Glcn_transporter"/>
</dbReference>
<dbReference type="GO" id="GO:0005886">
    <property type="term" value="C:plasma membrane"/>
    <property type="evidence" value="ECO:0007669"/>
    <property type="project" value="TreeGrafter"/>
</dbReference>
<dbReference type="KEGG" id="senf:GJR95_30290"/>
<name>A0A6P1W0W3_9BACT</name>
<feature type="transmembrane region" description="Helical" evidence="1">
    <location>
        <begin position="315"/>
        <end position="336"/>
    </location>
</feature>
<feature type="transmembrane region" description="Helical" evidence="1">
    <location>
        <begin position="443"/>
        <end position="460"/>
    </location>
</feature>